<sequence length="94" mass="10252">MTLDRAKEINSLLTHAWMVWSGIYAGEPPSLQGISLAEAEEASRVIAAHPGERLPCGRVRLTSHVHVSRVPRLYAWAVVRGQTAPAPVEEGRDA</sequence>
<dbReference type="AlphaFoldDB" id="A0A1M6QU35"/>
<dbReference type="RefSeq" id="WP_073139217.1">
    <property type="nucleotide sequence ID" value="NZ_FQZF01000038.1"/>
</dbReference>
<dbReference type="Proteomes" id="UP000184387">
    <property type="component" value="Unassembled WGS sequence"/>
</dbReference>
<reference evidence="1 2" key="1">
    <citation type="submission" date="2016-11" db="EMBL/GenBank/DDBJ databases">
        <authorList>
            <person name="Jaros S."/>
            <person name="Januszkiewicz K."/>
            <person name="Wedrychowicz H."/>
        </authorList>
    </citation>
    <scope>NUCLEOTIDE SEQUENCE [LARGE SCALE GENOMIC DNA]</scope>
    <source>
        <strain evidence="1 2">DSM 14916</strain>
    </source>
</reference>
<dbReference type="OrthoDB" id="7279951at2"/>
<dbReference type="STRING" id="198092.SAMN02745194_04512"/>
<organism evidence="1 2">
    <name type="scientific">Muricoccus roseus</name>
    <dbReference type="NCBI Taxonomy" id="198092"/>
    <lineage>
        <taxon>Bacteria</taxon>
        <taxon>Pseudomonadati</taxon>
        <taxon>Pseudomonadota</taxon>
        <taxon>Alphaproteobacteria</taxon>
        <taxon>Acetobacterales</taxon>
        <taxon>Roseomonadaceae</taxon>
        <taxon>Muricoccus</taxon>
    </lineage>
</organism>
<evidence type="ECO:0000313" key="1">
    <source>
        <dbReference type="EMBL" id="SHK23623.1"/>
    </source>
</evidence>
<proteinExistence type="predicted"/>
<protein>
    <submittedName>
        <fullName evidence="1">Uncharacterized protein</fullName>
    </submittedName>
</protein>
<name>A0A1M6QU35_9PROT</name>
<accession>A0A1M6QU35</accession>
<dbReference type="EMBL" id="FQZF01000038">
    <property type="protein sequence ID" value="SHK23623.1"/>
    <property type="molecule type" value="Genomic_DNA"/>
</dbReference>
<gene>
    <name evidence="1" type="ORF">SAMN02745194_04512</name>
</gene>
<evidence type="ECO:0000313" key="2">
    <source>
        <dbReference type="Proteomes" id="UP000184387"/>
    </source>
</evidence>
<keyword evidence="2" id="KW-1185">Reference proteome</keyword>